<evidence type="ECO:0000313" key="5">
    <source>
        <dbReference type="Proteomes" id="UP000316921"/>
    </source>
</evidence>
<dbReference type="InterPro" id="IPR013830">
    <property type="entry name" value="SGNH_hydro"/>
</dbReference>
<keyword evidence="2" id="KW-0472">Membrane</keyword>
<dbReference type="CDD" id="cd00229">
    <property type="entry name" value="SGNH_hydrolase"/>
    <property type="match status" value="1"/>
</dbReference>
<dbReference type="RefSeq" id="WP_145066813.1">
    <property type="nucleotide sequence ID" value="NZ_CP036287.1"/>
</dbReference>
<dbReference type="AlphaFoldDB" id="A0A518BM85"/>
<dbReference type="GO" id="GO:0016788">
    <property type="term" value="F:hydrolase activity, acting on ester bonds"/>
    <property type="evidence" value="ECO:0007669"/>
    <property type="project" value="UniProtKB-ARBA"/>
</dbReference>
<accession>A0A518BM85</accession>
<sequence length="422" mass="47101">MSPGDSPDPGPAGEARVRRGRRTLHKLLLSVAVALGTLILAGVALEVGLRLSGDRDAALEAGLNRTHRRWAELLQSDFYEEVDDPVRRYAMRPGAVTQVDGWTFRANSHRSRGEEFPTEKPAGERRLLALGDSFCFGMWCDEDETVVARLAAKATAAERAAGSDVTWRGVNMGVPGYHTGQQLRALEQDGLAIDPDVVLLYFNTNDILADGFFYDEDLRILYGDAMPLPAGLRRLMFSSHLYDWIERRYEARLTRGPSPHLSDRSPWSHNRPENREATRAAIARIAQICRERHIPLFVIHQPLMSWMGDARDPNWQILPLVEFADGIFEEEGLPTFNMLGWMRGNLDGIDRGPEGEGPAREFQLEQYFADEAVQAYLAKLAEGNAPANVELPRDPDFHLNGDGYGALAELVYPRMRAAGILP</sequence>
<name>A0A518BM85_9BACT</name>
<evidence type="ECO:0000256" key="2">
    <source>
        <dbReference type="SAM" id="Phobius"/>
    </source>
</evidence>
<organism evidence="4 5">
    <name type="scientific">Engelhardtia mirabilis</name>
    <dbReference type="NCBI Taxonomy" id="2528011"/>
    <lineage>
        <taxon>Bacteria</taxon>
        <taxon>Pseudomonadati</taxon>
        <taxon>Planctomycetota</taxon>
        <taxon>Planctomycetia</taxon>
        <taxon>Planctomycetia incertae sedis</taxon>
        <taxon>Engelhardtia</taxon>
    </lineage>
</organism>
<dbReference type="Gene3D" id="3.40.50.1110">
    <property type="entry name" value="SGNH hydrolase"/>
    <property type="match status" value="1"/>
</dbReference>
<feature type="transmembrane region" description="Helical" evidence="2">
    <location>
        <begin position="27"/>
        <end position="45"/>
    </location>
</feature>
<keyword evidence="2" id="KW-0812">Transmembrane</keyword>
<proteinExistence type="predicted"/>
<keyword evidence="2" id="KW-1133">Transmembrane helix</keyword>
<protein>
    <recommendedName>
        <fullName evidence="3">SGNH hydrolase-type esterase domain-containing protein</fullName>
    </recommendedName>
</protein>
<dbReference type="InterPro" id="IPR036514">
    <property type="entry name" value="SGNH_hydro_sf"/>
</dbReference>
<keyword evidence="5" id="KW-1185">Reference proteome</keyword>
<dbReference type="Pfam" id="PF13472">
    <property type="entry name" value="Lipase_GDSL_2"/>
    <property type="match status" value="1"/>
</dbReference>
<dbReference type="SUPFAM" id="SSF52266">
    <property type="entry name" value="SGNH hydrolase"/>
    <property type="match status" value="1"/>
</dbReference>
<evidence type="ECO:0000313" key="4">
    <source>
        <dbReference type="EMBL" id="QDU68091.1"/>
    </source>
</evidence>
<dbReference type="EMBL" id="CP036287">
    <property type="protein sequence ID" value="QDU68091.1"/>
    <property type="molecule type" value="Genomic_DNA"/>
</dbReference>
<evidence type="ECO:0000256" key="1">
    <source>
        <dbReference type="SAM" id="MobiDB-lite"/>
    </source>
</evidence>
<reference evidence="4 5" key="1">
    <citation type="submission" date="2019-02" db="EMBL/GenBank/DDBJ databases">
        <title>Deep-cultivation of Planctomycetes and their phenomic and genomic characterization uncovers novel biology.</title>
        <authorList>
            <person name="Wiegand S."/>
            <person name="Jogler M."/>
            <person name="Boedeker C."/>
            <person name="Pinto D."/>
            <person name="Vollmers J."/>
            <person name="Rivas-Marin E."/>
            <person name="Kohn T."/>
            <person name="Peeters S.H."/>
            <person name="Heuer A."/>
            <person name="Rast P."/>
            <person name="Oberbeckmann S."/>
            <person name="Bunk B."/>
            <person name="Jeske O."/>
            <person name="Meyerdierks A."/>
            <person name="Storesund J.E."/>
            <person name="Kallscheuer N."/>
            <person name="Luecker S."/>
            <person name="Lage O.M."/>
            <person name="Pohl T."/>
            <person name="Merkel B.J."/>
            <person name="Hornburger P."/>
            <person name="Mueller R.-W."/>
            <person name="Bruemmer F."/>
            <person name="Labrenz M."/>
            <person name="Spormann A.M."/>
            <person name="Op den Camp H."/>
            <person name="Overmann J."/>
            <person name="Amann R."/>
            <person name="Jetten M.S.M."/>
            <person name="Mascher T."/>
            <person name="Medema M.H."/>
            <person name="Devos D.P."/>
            <person name="Kaster A.-K."/>
            <person name="Ovreas L."/>
            <person name="Rohde M."/>
            <person name="Galperin M.Y."/>
            <person name="Jogler C."/>
        </authorList>
    </citation>
    <scope>NUCLEOTIDE SEQUENCE [LARGE SCALE GENOMIC DNA]</scope>
    <source>
        <strain evidence="4 5">Pla133</strain>
    </source>
</reference>
<dbReference type="KEGG" id="pbap:Pla133_31850"/>
<feature type="domain" description="SGNH hydrolase-type esterase" evidence="3">
    <location>
        <begin position="129"/>
        <end position="303"/>
    </location>
</feature>
<dbReference type="Proteomes" id="UP000316921">
    <property type="component" value="Chromosome"/>
</dbReference>
<gene>
    <name evidence="4" type="ORF">Pla133_31850</name>
</gene>
<evidence type="ECO:0000259" key="3">
    <source>
        <dbReference type="Pfam" id="PF13472"/>
    </source>
</evidence>
<feature type="region of interest" description="Disordered" evidence="1">
    <location>
        <begin position="255"/>
        <end position="275"/>
    </location>
</feature>